<dbReference type="InterPro" id="IPR048552">
    <property type="entry name" value="DACND"/>
</dbReference>
<dbReference type="AlphaFoldDB" id="A0A2Z6B3D9"/>
<dbReference type="Pfam" id="PF02457">
    <property type="entry name" value="DAC"/>
    <property type="match status" value="1"/>
</dbReference>
<dbReference type="PROSITE" id="PS51794">
    <property type="entry name" value="DAC"/>
    <property type="match status" value="1"/>
</dbReference>
<reference evidence="2 3" key="1">
    <citation type="journal article" date="2018" name="Sci. Adv.">
        <title>Multi-heme cytochromes provide a pathway for survival in energy-limited environments.</title>
        <authorList>
            <person name="Deng X."/>
            <person name="Dohmae N."/>
            <person name="Nealson K.H."/>
            <person name="Hashimoto K."/>
            <person name="Okamoto A."/>
        </authorList>
    </citation>
    <scope>NUCLEOTIDE SEQUENCE [LARGE SCALE GENOMIC DNA]</scope>
    <source>
        <strain evidence="2 3">IS5</strain>
    </source>
</reference>
<protein>
    <recommendedName>
        <fullName evidence="1">DAC domain-containing protein</fullName>
    </recommendedName>
</protein>
<evidence type="ECO:0000259" key="1">
    <source>
        <dbReference type="PROSITE" id="PS51794"/>
    </source>
</evidence>
<proteinExistence type="predicted"/>
<name>A0A2Z6B3D9_9BACT</name>
<dbReference type="Pfam" id="PF21749">
    <property type="entry name" value="DACND"/>
    <property type="match status" value="1"/>
</dbReference>
<evidence type="ECO:0000313" key="2">
    <source>
        <dbReference type="EMBL" id="BBD09973.1"/>
    </source>
</evidence>
<dbReference type="Pfam" id="PF21750">
    <property type="entry name" value="DACNH"/>
    <property type="match status" value="1"/>
</dbReference>
<sequence>MDDSYRNLVIFHILDGLRFGLSHYSQPSRAALIYAVNPEDPLRVYDPQNMLLGHEPVLKSRFLDSDNWSTSAQDIPYVPPFEQVRTQCLDLSGLICHASRSRSVFYQSWFTEHHPSMCSTGPTEHWLEHAAWLMSQCMSAENVPIVETAGNSLQNFTLHAIRNYIVDQRNAEIGMDTRLRVYPILDAVLGISKTPEEGVWPRGRLAFVEPSQMNKIRFLARFPEHERPRLEHFKHVRKLLQAAEQTGRSLVSDGQAIVGIAIGRMPGARIVAEFNGSSGFLRLGNKTVCSFLEGAFKSTNRQANLVNFEEHLLETDMDFTERNSLFRIVSSIVHNSQERKHGSTLVVDFRPSPVPIAGQHMEEPLDLEQPHLLSLAQALSKVDGALHIGRDRKLHGFACLLDGQAVGGEDRARGARYNSALRFTAGREDIVVIVVSSDRPVSIIQNGVEISATCMLPPKYACVDTPPLLKDWLQS</sequence>
<dbReference type="InterPro" id="IPR048555">
    <property type="entry name" value="DACNH"/>
</dbReference>
<dbReference type="RefSeq" id="WP_338031048.1">
    <property type="nucleotide sequence ID" value="NZ_AP017378.1"/>
</dbReference>
<evidence type="ECO:0000313" key="3">
    <source>
        <dbReference type="Proteomes" id="UP000269883"/>
    </source>
</evidence>
<gene>
    <name evidence="2" type="ORF">DFE_3247</name>
</gene>
<organism evidence="2 3">
    <name type="scientific">Desulfovibrio ferrophilus</name>
    <dbReference type="NCBI Taxonomy" id="241368"/>
    <lineage>
        <taxon>Bacteria</taxon>
        <taxon>Pseudomonadati</taxon>
        <taxon>Thermodesulfobacteriota</taxon>
        <taxon>Desulfovibrionia</taxon>
        <taxon>Desulfovibrionales</taxon>
        <taxon>Desulfovibrionaceae</taxon>
        <taxon>Desulfovibrio</taxon>
    </lineage>
</organism>
<keyword evidence="3" id="KW-1185">Reference proteome</keyword>
<dbReference type="EMBL" id="AP017378">
    <property type="protein sequence ID" value="BBD09973.1"/>
    <property type="molecule type" value="Genomic_DNA"/>
</dbReference>
<dbReference type="InterPro" id="IPR036888">
    <property type="entry name" value="DNA_integrity_DisA_N_sf"/>
</dbReference>
<dbReference type="Gene3D" id="3.40.1700.10">
    <property type="entry name" value="DNA integrity scanning protein, DisA, N-terminal domain"/>
    <property type="match status" value="1"/>
</dbReference>
<dbReference type="KEGG" id="dfl:DFE_3247"/>
<feature type="domain" description="DAC" evidence="1">
    <location>
        <begin position="305"/>
        <end position="458"/>
    </location>
</feature>
<accession>A0A2Z6B3D9</accession>
<dbReference type="SUPFAM" id="SSF143597">
    <property type="entry name" value="YojJ-like"/>
    <property type="match status" value="1"/>
</dbReference>
<dbReference type="Proteomes" id="UP000269883">
    <property type="component" value="Chromosome"/>
</dbReference>
<dbReference type="InterPro" id="IPR003390">
    <property type="entry name" value="DNA_integrity_scan_DisA_N"/>
</dbReference>